<dbReference type="InterPro" id="IPR000073">
    <property type="entry name" value="AB_hydrolase_1"/>
</dbReference>
<comment type="caution">
    <text evidence="2">The sequence shown here is derived from an EMBL/GenBank/DDBJ whole genome shotgun (WGS) entry which is preliminary data.</text>
</comment>
<dbReference type="RefSeq" id="WP_378390353.1">
    <property type="nucleotide sequence ID" value="NZ_JBHLWM010000008.1"/>
</dbReference>
<dbReference type="PANTHER" id="PTHR37017:SF11">
    <property type="entry name" value="ESTERASE_LIPASE_THIOESTERASE DOMAIN-CONTAINING PROTEIN"/>
    <property type="match status" value="1"/>
</dbReference>
<dbReference type="Proteomes" id="UP001589775">
    <property type="component" value="Unassembled WGS sequence"/>
</dbReference>
<dbReference type="EMBL" id="JBHLWM010000008">
    <property type="protein sequence ID" value="MFC0242406.1"/>
    <property type="molecule type" value="Genomic_DNA"/>
</dbReference>
<organism evidence="2 3">
    <name type="scientific">Rhodopseudomonas telluris</name>
    <dbReference type="NCBI Taxonomy" id="644215"/>
    <lineage>
        <taxon>Bacteria</taxon>
        <taxon>Pseudomonadati</taxon>
        <taxon>Pseudomonadota</taxon>
        <taxon>Alphaproteobacteria</taxon>
        <taxon>Hyphomicrobiales</taxon>
        <taxon>Nitrobacteraceae</taxon>
        <taxon>Rhodopseudomonas</taxon>
    </lineage>
</organism>
<gene>
    <name evidence="2" type="ORF">ACFFJ6_18085</name>
</gene>
<sequence>MSSSEPSPTVVLVHGAWADGSSWRLVIPYLMNKGIPVVAVQNPTTSLAADVEATKLVLDAIKGPVVLVGHSWGGAVIAQAGNDPKVEALVFVAALPPKVGESVGDLVGSHPAPPGLSQIVKAGPGLLKLSAEGWINDVAQDLPEEDARLLAVVQPPLPEATFGDKITEAAWATRPNWFIVSASDRVVSIELQRELAKRLNATTIELKASHLSILSQPQAVADVIIDAVDAVAAAS</sequence>
<dbReference type="Gene3D" id="3.40.50.1820">
    <property type="entry name" value="alpha/beta hydrolase"/>
    <property type="match status" value="1"/>
</dbReference>
<protein>
    <submittedName>
        <fullName evidence="2">Alpha/beta fold hydrolase</fullName>
    </submittedName>
</protein>
<evidence type="ECO:0000313" key="3">
    <source>
        <dbReference type="Proteomes" id="UP001589775"/>
    </source>
</evidence>
<dbReference type="Pfam" id="PF12697">
    <property type="entry name" value="Abhydrolase_6"/>
    <property type="match status" value="1"/>
</dbReference>
<evidence type="ECO:0000259" key="1">
    <source>
        <dbReference type="Pfam" id="PF12697"/>
    </source>
</evidence>
<name>A0ABV6EX17_9BRAD</name>
<dbReference type="SUPFAM" id="SSF53474">
    <property type="entry name" value="alpha/beta-Hydrolases"/>
    <property type="match status" value="1"/>
</dbReference>
<dbReference type="PANTHER" id="PTHR37017">
    <property type="entry name" value="AB HYDROLASE-1 DOMAIN-CONTAINING PROTEIN-RELATED"/>
    <property type="match status" value="1"/>
</dbReference>
<accession>A0ABV6EX17</accession>
<reference evidence="2 3" key="1">
    <citation type="submission" date="2024-09" db="EMBL/GenBank/DDBJ databases">
        <authorList>
            <person name="Sun Q."/>
            <person name="Mori K."/>
        </authorList>
    </citation>
    <scope>NUCLEOTIDE SEQUENCE [LARGE SCALE GENOMIC DNA]</scope>
    <source>
        <strain evidence="2 3">KCTC 23279</strain>
    </source>
</reference>
<dbReference type="InterPro" id="IPR029058">
    <property type="entry name" value="AB_hydrolase_fold"/>
</dbReference>
<dbReference type="InterPro" id="IPR052897">
    <property type="entry name" value="Sec-Metab_Biosynth_Hydrolase"/>
</dbReference>
<dbReference type="GO" id="GO:0016787">
    <property type="term" value="F:hydrolase activity"/>
    <property type="evidence" value="ECO:0007669"/>
    <property type="project" value="UniProtKB-KW"/>
</dbReference>
<feature type="domain" description="AB hydrolase-1" evidence="1">
    <location>
        <begin position="10"/>
        <end position="223"/>
    </location>
</feature>
<keyword evidence="2" id="KW-0378">Hydrolase</keyword>
<evidence type="ECO:0000313" key="2">
    <source>
        <dbReference type="EMBL" id="MFC0242406.1"/>
    </source>
</evidence>
<keyword evidence="3" id="KW-1185">Reference proteome</keyword>
<proteinExistence type="predicted"/>